<reference evidence="4" key="1">
    <citation type="submission" date="2019-08" db="EMBL/GenBank/DDBJ databases">
        <authorList>
            <person name="Kucharzyk K."/>
            <person name="Murdoch R.W."/>
            <person name="Higgins S."/>
            <person name="Loffler F."/>
        </authorList>
    </citation>
    <scope>NUCLEOTIDE SEQUENCE</scope>
</reference>
<evidence type="ECO:0000259" key="3">
    <source>
        <dbReference type="Pfam" id="PF07992"/>
    </source>
</evidence>
<dbReference type="EC" id="1.8.1.9" evidence="4"/>
<dbReference type="PANTHER" id="PTHR48105">
    <property type="entry name" value="THIOREDOXIN REDUCTASE 1-RELATED-RELATED"/>
    <property type="match status" value="1"/>
</dbReference>
<feature type="domain" description="FAD/NAD(P)-binding" evidence="3">
    <location>
        <begin position="182"/>
        <end position="276"/>
    </location>
</feature>
<sequence>MADNIFDIAVIGGGPAGLSAALTGRIRNKTVAIFNHLEFSPKLQKAHIVDNYPGMPEITGKGLMQQMSAHCLAHEPTLIKEKVLNIFPTEGTFTLLTPAQTYEARVIVIATGVVATALFEGERDYLGRGVSYCATCDGMFYRDKDVAIISYTQEEGEHEANFLGELCRNVYYLPQYKGEAPKLRSEKIKVLSGVRPKAIKGEGQVAGLVTDKEELKVDGVFILRQSDPVENILPGLELEGETIKVKRDMSTNIPGVFAAGDCTGKPWQIAKAAGEGLVAVLSAITYLEKSAK</sequence>
<dbReference type="PRINTS" id="PR00469">
    <property type="entry name" value="PNDRDTASEII"/>
</dbReference>
<dbReference type="SUPFAM" id="SSF51905">
    <property type="entry name" value="FAD/NAD(P)-binding domain"/>
    <property type="match status" value="1"/>
</dbReference>
<dbReference type="PRINTS" id="PR00368">
    <property type="entry name" value="FADPNR"/>
</dbReference>
<dbReference type="InterPro" id="IPR036188">
    <property type="entry name" value="FAD/NAD-bd_sf"/>
</dbReference>
<feature type="domain" description="FAD/NAD(P)-binding" evidence="3">
    <location>
        <begin position="6"/>
        <end position="149"/>
    </location>
</feature>
<keyword evidence="2 4" id="KW-0560">Oxidoreductase</keyword>
<dbReference type="Gene3D" id="3.50.50.60">
    <property type="entry name" value="FAD/NAD(P)-binding domain"/>
    <property type="match status" value="2"/>
</dbReference>
<dbReference type="EMBL" id="VSSQ01000007">
    <property type="protein sequence ID" value="MPL58501.1"/>
    <property type="molecule type" value="Genomic_DNA"/>
</dbReference>
<dbReference type="Pfam" id="PF07992">
    <property type="entry name" value="Pyr_redox_2"/>
    <property type="match status" value="2"/>
</dbReference>
<comment type="caution">
    <text evidence="4">The sequence shown here is derived from an EMBL/GenBank/DDBJ whole genome shotgun (WGS) entry which is preliminary data.</text>
</comment>
<evidence type="ECO:0000313" key="4">
    <source>
        <dbReference type="EMBL" id="MPL58501.1"/>
    </source>
</evidence>
<dbReference type="InterPro" id="IPR023753">
    <property type="entry name" value="FAD/NAD-binding_dom"/>
</dbReference>
<proteinExistence type="predicted"/>
<keyword evidence="1" id="KW-0285">Flavoprotein</keyword>
<evidence type="ECO:0000256" key="1">
    <source>
        <dbReference type="ARBA" id="ARBA00022630"/>
    </source>
</evidence>
<dbReference type="InterPro" id="IPR050097">
    <property type="entry name" value="Ferredoxin-NADP_redctase_2"/>
</dbReference>
<name>A0A644SXY9_9ZZZZ</name>
<accession>A0A644SXY9</accession>
<evidence type="ECO:0000256" key="2">
    <source>
        <dbReference type="ARBA" id="ARBA00023002"/>
    </source>
</evidence>
<organism evidence="4">
    <name type="scientific">bioreactor metagenome</name>
    <dbReference type="NCBI Taxonomy" id="1076179"/>
    <lineage>
        <taxon>unclassified sequences</taxon>
        <taxon>metagenomes</taxon>
        <taxon>ecological metagenomes</taxon>
    </lineage>
</organism>
<protein>
    <submittedName>
        <fullName evidence="4">Thioredoxin reductase</fullName>
        <ecNumber evidence="4">1.8.1.9</ecNumber>
    </submittedName>
</protein>
<dbReference type="GO" id="GO:0004791">
    <property type="term" value="F:thioredoxin-disulfide reductase (NADPH) activity"/>
    <property type="evidence" value="ECO:0007669"/>
    <property type="project" value="UniProtKB-EC"/>
</dbReference>
<gene>
    <name evidence="4" type="primary">trxB_4</name>
    <name evidence="4" type="ORF">SDC9_04034</name>
</gene>
<dbReference type="AlphaFoldDB" id="A0A644SXY9"/>